<keyword evidence="1" id="KW-0418">Kinase</keyword>
<dbReference type="PANTHER" id="PTHR35526">
    <property type="entry name" value="ANTI-SIGMA-F FACTOR RSBW-RELATED"/>
    <property type="match status" value="1"/>
</dbReference>
<dbReference type="EMBL" id="CP107567">
    <property type="protein sequence ID" value="UYQ60114.1"/>
    <property type="molecule type" value="Genomic_DNA"/>
</dbReference>
<dbReference type="Proteomes" id="UP001163878">
    <property type="component" value="Chromosome"/>
</dbReference>
<organism evidence="3 4">
    <name type="scientific">Streptomyces peucetius</name>
    <dbReference type="NCBI Taxonomy" id="1950"/>
    <lineage>
        <taxon>Bacteria</taxon>
        <taxon>Bacillati</taxon>
        <taxon>Actinomycetota</taxon>
        <taxon>Actinomycetes</taxon>
        <taxon>Kitasatosporales</taxon>
        <taxon>Streptomycetaceae</taxon>
        <taxon>Streptomyces</taxon>
    </lineage>
</organism>
<dbReference type="CDD" id="cd16936">
    <property type="entry name" value="HATPase_RsbW-like"/>
    <property type="match status" value="1"/>
</dbReference>
<reference evidence="3" key="1">
    <citation type="submission" date="2022-10" db="EMBL/GenBank/DDBJ databases">
        <title>Cytochrome P450 Catalyzes Benzene Ring Formation in the Biosynthesis of Trialkyl-Substituted Aromatic Polyketides.</title>
        <authorList>
            <person name="Zhao E."/>
            <person name="Ge H."/>
        </authorList>
    </citation>
    <scope>NUCLEOTIDE SEQUENCE</scope>
    <source>
        <strain evidence="3">NA0869</strain>
    </source>
</reference>
<keyword evidence="4" id="KW-1185">Reference proteome</keyword>
<dbReference type="InterPro" id="IPR003594">
    <property type="entry name" value="HATPase_dom"/>
</dbReference>
<dbReference type="InterPro" id="IPR036890">
    <property type="entry name" value="HATPase_C_sf"/>
</dbReference>
<gene>
    <name evidence="3" type="ORF">OGH68_00530</name>
</gene>
<dbReference type="SUPFAM" id="SSF55874">
    <property type="entry name" value="ATPase domain of HSP90 chaperone/DNA topoisomerase II/histidine kinase"/>
    <property type="match status" value="1"/>
</dbReference>
<evidence type="ECO:0000313" key="4">
    <source>
        <dbReference type="Proteomes" id="UP001163878"/>
    </source>
</evidence>
<dbReference type="Pfam" id="PF13581">
    <property type="entry name" value="HATPase_c_2"/>
    <property type="match status" value="1"/>
</dbReference>
<sequence>MIALPAETCRVRTVRAFVSGLLKCWGVTGPDRDSAVLVVSELAGNAAQHGGSEMTVSVSLTAQDLAIDVVDTGLSTNLPRPRGTYADQEHGRGLGIVECLAEWTDIRTQPDSWRCGVGLRVTRTVAGDVPRAV</sequence>
<evidence type="ECO:0000256" key="1">
    <source>
        <dbReference type="ARBA" id="ARBA00022527"/>
    </source>
</evidence>
<dbReference type="GO" id="GO:0005524">
    <property type="term" value="F:ATP binding"/>
    <property type="evidence" value="ECO:0007669"/>
    <property type="project" value="UniProtKB-KW"/>
</dbReference>
<accession>A0ABY6I020</accession>
<keyword evidence="3" id="KW-0067">ATP-binding</keyword>
<name>A0ABY6I020_STRPE</name>
<dbReference type="PANTHER" id="PTHR35526:SF3">
    <property type="entry name" value="ANTI-SIGMA-F FACTOR RSBW"/>
    <property type="match status" value="1"/>
</dbReference>
<dbReference type="InterPro" id="IPR050267">
    <property type="entry name" value="Anti-sigma-factor_SerPK"/>
</dbReference>
<proteinExistence type="predicted"/>
<keyword evidence="1" id="KW-0723">Serine/threonine-protein kinase</keyword>
<evidence type="ECO:0000259" key="2">
    <source>
        <dbReference type="Pfam" id="PF13581"/>
    </source>
</evidence>
<dbReference type="RefSeq" id="WP_264241263.1">
    <property type="nucleotide sequence ID" value="NZ_CP107567.1"/>
</dbReference>
<evidence type="ECO:0000313" key="3">
    <source>
        <dbReference type="EMBL" id="UYQ60114.1"/>
    </source>
</evidence>
<feature type="domain" description="Histidine kinase/HSP90-like ATPase" evidence="2">
    <location>
        <begin position="4"/>
        <end position="110"/>
    </location>
</feature>
<keyword evidence="3" id="KW-0547">Nucleotide-binding</keyword>
<protein>
    <submittedName>
        <fullName evidence="3">ATP-binding protein</fullName>
    </submittedName>
</protein>
<keyword evidence="1" id="KW-0808">Transferase</keyword>
<dbReference type="Gene3D" id="3.30.565.10">
    <property type="entry name" value="Histidine kinase-like ATPase, C-terminal domain"/>
    <property type="match status" value="1"/>
</dbReference>